<evidence type="ECO:0000313" key="1">
    <source>
        <dbReference type="EMBL" id="MDQ0893948.1"/>
    </source>
</evidence>
<sequence>MSDDWNLKIELSELRRAIDRVLDHVEEENGGTVTIPADYFWSVPASDIYDVSAPPELTIGQLSESWDNLNEERAGMSKHTISFASVWLGDIMKAIGHHSVP</sequence>
<keyword evidence="2" id="KW-1185">Reference proteome</keyword>
<dbReference type="EMBL" id="JAUSYY010000001">
    <property type="protein sequence ID" value="MDQ0893948.1"/>
    <property type="molecule type" value="Genomic_DNA"/>
</dbReference>
<proteinExistence type="predicted"/>
<name>A0ABU0R7B5_9MICO</name>
<organism evidence="1 2">
    <name type="scientific">Agromyces ramosus</name>
    <dbReference type="NCBI Taxonomy" id="33879"/>
    <lineage>
        <taxon>Bacteria</taxon>
        <taxon>Bacillati</taxon>
        <taxon>Actinomycetota</taxon>
        <taxon>Actinomycetes</taxon>
        <taxon>Micrococcales</taxon>
        <taxon>Microbacteriaceae</taxon>
        <taxon>Agromyces</taxon>
    </lineage>
</organism>
<reference evidence="1 2" key="1">
    <citation type="submission" date="2023-07" db="EMBL/GenBank/DDBJ databases">
        <title>Comparative genomics of wheat-associated soil bacteria to identify genetic determinants of phenazine resistance.</title>
        <authorList>
            <person name="Mouncey N."/>
        </authorList>
    </citation>
    <scope>NUCLEOTIDE SEQUENCE [LARGE SCALE GENOMIC DNA]</scope>
    <source>
        <strain evidence="1 2">V3I3</strain>
    </source>
</reference>
<gene>
    <name evidence="1" type="ORF">QFZ26_001503</name>
</gene>
<evidence type="ECO:0000313" key="2">
    <source>
        <dbReference type="Proteomes" id="UP001239083"/>
    </source>
</evidence>
<protein>
    <submittedName>
        <fullName evidence="1">Uncharacterized protein</fullName>
    </submittedName>
</protein>
<dbReference type="Proteomes" id="UP001239083">
    <property type="component" value="Unassembled WGS sequence"/>
</dbReference>
<dbReference type="RefSeq" id="WP_307040798.1">
    <property type="nucleotide sequence ID" value="NZ_JAUSYY010000001.1"/>
</dbReference>
<comment type="caution">
    <text evidence="1">The sequence shown here is derived from an EMBL/GenBank/DDBJ whole genome shotgun (WGS) entry which is preliminary data.</text>
</comment>
<accession>A0ABU0R7B5</accession>